<feature type="transmembrane region" description="Helical" evidence="8">
    <location>
        <begin position="269"/>
        <end position="291"/>
    </location>
</feature>
<dbReference type="PANTHER" id="PTHR34975">
    <property type="entry name" value="SPORE GERMINATION PROTEIN A2"/>
    <property type="match status" value="1"/>
</dbReference>
<gene>
    <name evidence="9" type="ORF">SAMN03080606_02447</name>
</gene>
<evidence type="ECO:0000256" key="1">
    <source>
        <dbReference type="ARBA" id="ARBA00004141"/>
    </source>
</evidence>
<evidence type="ECO:0000256" key="7">
    <source>
        <dbReference type="ARBA" id="ARBA00023136"/>
    </source>
</evidence>
<dbReference type="InterPro" id="IPR004761">
    <property type="entry name" value="Spore_GerAB"/>
</dbReference>
<evidence type="ECO:0000313" key="9">
    <source>
        <dbReference type="EMBL" id="SCY76981.1"/>
    </source>
</evidence>
<evidence type="ECO:0000256" key="6">
    <source>
        <dbReference type="ARBA" id="ARBA00022989"/>
    </source>
</evidence>
<dbReference type="PANTHER" id="PTHR34975:SF2">
    <property type="entry name" value="SPORE GERMINATION PROTEIN A2"/>
    <property type="match status" value="1"/>
</dbReference>
<evidence type="ECO:0000256" key="4">
    <source>
        <dbReference type="ARBA" id="ARBA00022544"/>
    </source>
</evidence>
<feature type="transmembrane region" description="Helical" evidence="8">
    <location>
        <begin position="337"/>
        <end position="356"/>
    </location>
</feature>
<evidence type="ECO:0000313" key="10">
    <source>
        <dbReference type="Proteomes" id="UP000198636"/>
    </source>
</evidence>
<dbReference type="Proteomes" id="UP000198636">
    <property type="component" value="Unassembled WGS sequence"/>
</dbReference>
<proteinExistence type="inferred from homology"/>
<feature type="transmembrane region" description="Helical" evidence="8">
    <location>
        <begin position="218"/>
        <end position="240"/>
    </location>
</feature>
<accession>A0A1G5IMK2</accession>
<keyword evidence="5 8" id="KW-0812">Transmembrane</keyword>
<feature type="transmembrane region" description="Helical" evidence="8">
    <location>
        <begin position="303"/>
        <end position="322"/>
    </location>
</feature>
<evidence type="ECO:0000256" key="5">
    <source>
        <dbReference type="ARBA" id="ARBA00022692"/>
    </source>
</evidence>
<dbReference type="EMBL" id="FMUS01000015">
    <property type="protein sequence ID" value="SCY76981.1"/>
    <property type="molecule type" value="Genomic_DNA"/>
</dbReference>
<dbReference type="STRING" id="1120976.SAMN03080606_02447"/>
<organism evidence="9 10">
    <name type="scientific">Alkaliphilus peptidifermentans DSM 18978</name>
    <dbReference type="NCBI Taxonomy" id="1120976"/>
    <lineage>
        <taxon>Bacteria</taxon>
        <taxon>Bacillati</taxon>
        <taxon>Bacillota</taxon>
        <taxon>Clostridia</taxon>
        <taxon>Peptostreptococcales</taxon>
        <taxon>Natronincolaceae</taxon>
        <taxon>Alkaliphilus</taxon>
    </lineage>
</organism>
<evidence type="ECO:0000256" key="3">
    <source>
        <dbReference type="ARBA" id="ARBA00022448"/>
    </source>
</evidence>
<dbReference type="AlphaFoldDB" id="A0A1G5IMK2"/>
<protein>
    <submittedName>
        <fullName evidence="9">Spore germination protein (Amino acid permease)</fullName>
    </submittedName>
</protein>
<keyword evidence="4" id="KW-0309">Germination</keyword>
<feature type="transmembrane region" description="Helical" evidence="8">
    <location>
        <begin position="147"/>
        <end position="165"/>
    </location>
</feature>
<feature type="transmembrane region" description="Helical" evidence="8">
    <location>
        <begin position="83"/>
        <end position="104"/>
    </location>
</feature>
<keyword evidence="7 8" id="KW-0472">Membrane</keyword>
<dbReference type="OrthoDB" id="1675410at2"/>
<comment type="subcellular location">
    <subcellularLocation>
        <location evidence="1">Membrane</location>
        <topology evidence="1">Multi-pass membrane protein</topology>
    </subcellularLocation>
</comment>
<comment type="similarity">
    <text evidence="2">Belongs to the amino acid-polyamine-organocation (APC) superfamily. Spore germination protein (SGP) (TC 2.A.3.9) family.</text>
</comment>
<feature type="transmembrane region" description="Helical" evidence="8">
    <location>
        <begin position="185"/>
        <end position="206"/>
    </location>
</feature>
<dbReference type="Pfam" id="PF03845">
    <property type="entry name" value="Spore_permease"/>
    <property type="match status" value="1"/>
</dbReference>
<evidence type="ECO:0000256" key="2">
    <source>
        <dbReference type="ARBA" id="ARBA00007998"/>
    </source>
</evidence>
<dbReference type="NCBIfam" id="TIGR00912">
    <property type="entry name" value="2A0309"/>
    <property type="match status" value="1"/>
</dbReference>
<reference evidence="9 10" key="1">
    <citation type="submission" date="2016-10" db="EMBL/GenBank/DDBJ databases">
        <authorList>
            <person name="de Groot N.N."/>
        </authorList>
    </citation>
    <scope>NUCLEOTIDE SEQUENCE [LARGE SCALE GENOMIC DNA]</scope>
    <source>
        <strain evidence="9 10">DSM 18978</strain>
    </source>
</reference>
<keyword evidence="10" id="KW-1185">Reference proteome</keyword>
<keyword evidence="3" id="KW-0813">Transport</keyword>
<name>A0A1G5IMK2_9FIRM</name>
<sequence>MHNKYKISGYQLILLIILTNLSTTVLYIPGGETTSLVRQTAWLSFILATCITALLCYLPLADLGSKYPNMSFIGYSQLIMGKYIGKFFSILFLYYVFILHSWGLLELGNFFHIFLPETPLAFNLILFSLLVAYCVRKGLEVIGRCSEFVFPIGLLALLVIMFANYPNYNIQNLLPINESSLNHHILAIIPAMSWLTIGYFFAGVTSSVNNPAKLKKNTILAIGLSGLILLAFSFIALMVFGPKPLADLSYPLLTMSRTVVFEGLGRLDIIIIVFWITWIFIRVAFTSYVLLVNITELFGLSNYRYLIIPEAIIAISYAMFHYDNYLEQVYYYNVGHLFYNAIPIGIPLIVWVVHFIKSRYEGVK</sequence>
<dbReference type="RefSeq" id="WP_091543765.1">
    <property type="nucleotide sequence ID" value="NZ_FMUS01000015.1"/>
</dbReference>
<keyword evidence="6 8" id="KW-1133">Transmembrane helix</keyword>
<feature type="transmembrane region" description="Helical" evidence="8">
    <location>
        <begin position="42"/>
        <end position="63"/>
    </location>
</feature>
<dbReference type="GO" id="GO:0016020">
    <property type="term" value="C:membrane"/>
    <property type="evidence" value="ECO:0007669"/>
    <property type="project" value="UniProtKB-SubCell"/>
</dbReference>
<feature type="transmembrane region" description="Helical" evidence="8">
    <location>
        <begin position="12"/>
        <end position="30"/>
    </location>
</feature>
<feature type="transmembrane region" description="Helical" evidence="8">
    <location>
        <begin position="110"/>
        <end position="135"/>
    </location>
</feature>
<evidence type="ECO:0000256" key="8">
    <source>
        <dbReference type="SAM" id="Phobius"/>
    </source>
</evidence>
<dbReference type="GO" id="GO:0009847">
    <property type="term" value="P:spore germination"/>
    <property type="evidence" value="ECO:0007669"/>
    <property type="project" value="InterPro"/>
</dbReference>